<keyword evidence="3" id="KW-1185">Reference proteome</keyword>
<accession>A0ABP9Q324</accession>
<dbReference type="CDD" id="cd01097">
    <property type="entry name" value="Tetrahydromethanopterin_reductase"/>
    <property type="match status" value="1"/>
</dbReference>
<feature type="domain" description="Luciferase-like" evidence="1">
    <location>
        <begin position="10"/>
        <end position="278"/>
    </location>
</feature>
<evidence type="ECO:0000313" key="2">
    <source>
        <dbReference type="EMBL" id="GAA5154502.1"/>
    </source>
</evidence>
<protein>
    <submittedName>
        <fullName evidence="2">TIGR03564 family F420-dependent LLM class oxidoreductase</fullName>
    </submittedName>
</protein>
<sequence length="309" mass="32111">MRISLNIGGDVLSAPVPPRKVAAQAKAAEDAGFATAWATHFMHGTDSIPTITAAGLATSRIELGIGVVPTYPRHPYTLAHEAATVQSLVGGRLTLGVGVSHKPVAAMLGLDYVSPAEHMREYLEVLGALLTKGEVSHSGRFFRIEAGFNIPETSPVSVVVGALGPKMVRAAGELSDGAVTWLAGPRGLSEHIVPGLTKAASDAGRPAPRVIVGLPVAVADPDAARSTVTDTFALYGSLDNYRQQFERDGVDSVADLAVIGNEETVQRHLVSLRDAGATELWAVPFPVGSNAAASLARTTSFLASLAPEI</sequence>
<dbReference type="RefSeq" id="WP_185061569.1">
    <property type="nucleotide sequence ID" value="NZ_BAABJP010000008.1"/>
</dbReference>
<dbReference type="InterPro" id="IPR019910">
    <property type="entry name" value="Lucif-like_OxRdtase_MSMEG_4879"/>
</dbReference>
<dbReference type="InterPro" id="IPR011251">
    <property type="entry name" value="Luciferase-like_dom"/>
</dbReference>
<organism evidence="2 3">
    <name type="scientific">Pseudonocardia eucalypti</name>
    <dbReference type="NCBI Taxonomy" id="648755"/>
    <lineage>
        <taxon>Bacteria</taxon>
        <taxon>Bacillati</taxon>
        <taxon>Actinomycetota</taxon>
        <taxon>Actinomycetes</taxon>
        <taxon>Pseudonocardiales</taxon>
        <taxon>Pseudonocardiaceae</taxon>
        <taxon>Pseudonocardia</taxon>
    </lineage>
</organism>
<dbReference type="Proteomes" id="UP001428817">
    <property type="component" value="Unassembled WGS sequence"/>
</dbReference>
<proteinExistence type="predicted"/>
<dbReference type="PANTHER" id="PTHR43244">
    <property type="match status" value="1"/>
</dbReference>
<comment type="caution">
    <text evidence="2">The sequence shown here is derived from an EMBL/GenBank/DDBJ whole genome shotgun (WGS) entry which is preliminary data.</text>
</comment>
<dbReference type="Pfam" id="PF00296">
    <property type="entry name" value="Bac_luciferase"/>
    <property type="match status" value="1"/>
</dbReference>
<evidence type="ECO:0000313" key="3">
    <source>
        <dbReference type="Proteomes" id="UP001428817"/>
    </source>
</evidence>
<dbReference type="Gene3D" id="3.20.20.30">
    <property type="entry name" value="Luciferase-like domain"/>
    <property type="match status" value="1"/>
</dbReference>
<evidence type="ECO:0000259" key="1">
    <source>
        <dbReference type="Pfam" id="PF00296"/>
    </source>
</evidence>
<dbReference type="EMBL" id="BAABJP010000008">
    <property type="protein sequence ID" value="GAA5154502.1"/>
    <property type="molecule type" value="Genomic_DNA"/>
</dbReference>
<gene>
    <name evidence="2" type="ORF">GCM10023321_26420</name>
</gene>
<dbReference type="NCBIfam" id="TIGR03564">
    <property type="entry name" value="F420_MSMEG_4879"/>
    <property type="match status" value="1"/>
</dbReference>
<name>A0ABP9Q324_9PSEU</name>
<dbReference type="SUPFAM" id="SSF51679">
    <property type="entry name" value="Bacterial luciferase-like"/>
    <property type="match status" value="1"/>
</dbReference>
<dbReference type="InterPro" id="IPR036661">
    <property type="entry name" value="Luciferase-like_sf"/>
</dbReference>
<dbReference type="PANTHER" id="PTHR43244:SF2">
    <property type="entry name" value="CONSERVED HYPOTHETICAL ALANINE AND PROLINE-RICH PROTEIN"/>
    <property type="match status" value="1"/>
</dbReference>
<dbReference type="InterPro" id="IPR050564">
    <property type="entry name" value="F420-G6PD/mer"/>
</dbReference>
<reference evidence="3" key="1">
    <citation type="journal article" date="2019" name="Int. J. Syst. Evol. Microbiol.">
        <title>The Global Catalogue of Microorganisms (GCM) 10K type strain sequencing project: providing services to taxonomists for standard genome sequencing and annotation.</title>
        <authorList>
            <consortium name="The Broad Institute Genomics Platform"/>
            <consortium name="The Broad Institute Genome Sequencing Center for Infectious Disease"/>
            <person name="Wu L."/>
            <person name="Ma J."/>
        </authorList>
    </citation>
    <scope>NUCLEOTIDE SEQUENCE [LARGE SCALE GENOMIC DNA]</scope>
    <source>
        <strain evidence="3">JCM 18303</strain>
    </source>
</reference>